<dbReference type="Pfam" id="PF07859">
    <property type="entry name" value="Abhydrolase_3"/>
    <property type="match status" value="1"/>
</dbReference>
<evidence type="ECO:0000259" key="3">
    <source>
        <dbReference type="Pfam" id="PF07859"/>
    </source>
</evidence>
<feature type="chain" id="PRO_5024851244" evidence="2">
    <location>
        <begin position="21"/>
        <end position="293"/>
    </location>
</feature>
<dbReference type="PANTHER" id="PTHR48081:SF8">
    <property type="entry name" value="ALPHA_BETA HYDROLASE FOLD-3 DOMAIN-CONTAINING PROTEIN-RELATED"/>
    <property type="match status" value="1"/>
</dbReference>
<dbReference type="InterPro" id="IPR029058">
    <property type="entry name" value="AB_hydrolase_fold"/>
</dbReference>
<gene>
    <name evidence="4" type="ORF">BDV29DRAFT_177268</name>
</gene>
<evidence type="ECO:0000313" key="4">
    <source>
        <dbReference type="EMBL" id="KAB8072465.1"/>
    </source>
</evidence>
<dbReference type="InterPro" id="IPR013094">
    <property type="entry name" value="AB_hydrolase_3"/>
</dbReference>
<dbReference type="PANTHER" id="PTHR48081">
    <property type="entry name" value="AB HYDROLASE SUPERFAMILY PROTEIN C4A8.06C"/>
    <property type="match status" value="1"/>
</dbReference>
<feature type="signal peptide" evidence="2">
    <location>
        <begin position="1"/>
        <end position="20"/>
    </location>
</feature>
<dbReference type="InterPro" id="IPR050300">
    <property type="entry name" value="GDXG_lipolytic_enzyme"/>
</dbReference>
<dbReference type="Gene3D" id="3.40.50.1820">
    <property type="entry name" value="alpha/beta hydrolase"/>
    <property type="match status" value="1"/>
</dbReference>
<proteinExistence type="predicted"/>
<keyword evidence="2" id="KW-0732">Signal</keyword>
<dbReference type="OrthoDB" id="408631at2759"/>
<feature type="domain" description="Alpha/beta hydrolase fold-3" evidence="3">
    <location>
        <begin position="63"/>
        <end position="266"/>
    </location>
</feature>
<accession>A0A5N5WXP2</accession>
<dbReference type="GO" id="GO:0016787">
    <property type="term" value="F:hydrolase activity"/>
    <property type="evidence" value="ECO:0007669"/>
    <property type="project" value="UniProtKB-KW"/>
</dbReference>
<keyword evidence="5" id="KW-1185">Reference proteome</keyword>
<dbReference type="SUPFAM" id="SSF53474">
    <property type="entry name" value="alpha/beta-Hydrolases"/>
    <property type="match status" value="1"/>
</dbReference>
<keyword evidence="1 4" id="KW-0378">Hydrolase</keyword>
<organism evidence="4 5">
    <name type="scientific">Aspergillus leporis</name>
    <dbReference type="NCBI Taxonomy" id="41062"/>
    <lineage>
        <taxon>Eukaryota</taxon>
        <taxon>Fungi</taxon>
        <taxon>Dikarya</taxon>
        <taxon>Ascomycota</taxon>
        <taxon>Pezizomycotina</taxon>
        <taxon>Eurotiomycetes</taxon>
        <taxon>Eurotiomycetidae</taxon>
        <taxon>Eurotiales</taxon>
        <taxon>Aspergillaceae</taxon>
        <taxon>Aspergillus</taxon>
        <taxon>Aspergillus subgen. Circumdati</taxon>
    </lineage>
</organism>
<evidence type="ECO:0000256" key="2">
    <source>
        <dbReference type="SAM" id="SignalP"/>
    </source>
</evidence>
<dbReference type="EMBL" id="ML732246">
    <property type="protein sequence ID" value="KAB8072465.1"/>
    <property type="molecule type" value="Genomic_DNA"/>
</dbReference>
<reference evidence="4 5" key="1">
    <citation type="submission" date="2019-04" db="EMBL/GenBank/DDBJ databases">
        <title>Friends and foes A comparative genomics study of 23 Aspergillus species from section Flavi.</title>
        <authorList>
            <consortium name="DOE Joint Genome Institute"/>
            <person name="Kjaerbolling I."/>
            <person name="Vesth T."/>
            <person name="Frisvad J.C."/>
            <person name="Nybo J.L."/>
            <person name="Theobald S."/>
            <person name="Kildgaard S."/>
            <person name="Isbrandt T."/>
            <person name="Kuo A."/>
            <person name="Sato A."/>
            <person name="Lyhne E.K."/>
            <person name="Kogle M.E."/>
            <person name="Wiebenga A."/>
            <person name="Kun R.S."/>
            <person name="Lubbers R.J."/>
            <person name="Makela M.R."/>
            <person name="Barry K."/>
            <person name="Chovatia M."/>
            <person name="Clum A."/>
            <person name="Daum C."/>
            <person name="Haridas S."/>
            <person name="He G."/>
            <person name="LaButti K."/>
            <person name="Lipzen A."/>
            <person name="Mondo S."/>
            <person name="Riley R."/>
            <person name="Salamov A."/>
            <person name="Simmons B.A."/>
            <person name="Magnuson J.K."/>
            <person name="Henrissat B."/>
            <person name="Mortensen U.H."/>
            <person name="Larsen T.O."/>
            <person name="Devries R.P."/>
            <person name="Grigoriev I.V."/>
            <person name="Machida M."/>
            <person name="Baker S.E."/>
            <person name="Andersen M.R."/>
        </authorList>
    </citation>
    <scope>NUCLEOTIDE SEQUENCE [LARGE SCALE GENOMIC DNA]</scope>
    <source>
        <strain evidence="4 5">CBS 151.66</strain>
    </source>
</reference>
<evidence type="ECO:0000256" key="1">
    <source>
        <dbReference type="ARBA" id="ARBA00022801"/>
    </source>
</evidence>
<sequence length="293" mass="32589">MSFFFYIYLKFAALVLRTLARLHRCITSNPDAARLIPSRDGGRTIKTHFYRSVLGKTQPGPLLINFHGSGFSIPAHGSDDAFCRYISQQTEYSVLDVQYRLAPEHPFPAAVHDVEDVVNWALNRPQEFDPSRLAISGFSAGANLALVGSAASFPPGTFRSVLAFYPGLDFLLNPKGVAAPEAGGQPIPGFILRIFKQCYLLGGVDPRDPRVCPSFADSERFPRNVLMITAGYDSLAGDGEKLAARLAENPNHFVVSERMEKCNHAWDKLARKGTREWEVRERAYNLAVEMLQR</sequence>
<dbReference type="Proteomes" id="UP000326565">
    <property type="component" value="Unassembled WGS sequence"/>
</dbReference>
<dbReference type="AlphaFoldDB" id="A0A5N5WXP2"/>
<evidence type="ECO:0000313" key="5">
    <source>
        <dbReference type="Proteomes" id="UP000326565"/>
    </source>
</evidence>
<name>A0A5N5WXP2_9EURO</name>
<protein>
    <submittedName>
        <fullName evidence="4">Alpha/Beta hydrolase protein</fullName>
    </submittedName>
</protein>